<evidence type="ECO:0000313" key="3">
    <source>
        <dbReference type="EMBL" id="SHF07514.1"/>
    </source>
</evidence>
<feature type="domain" description="DUF4342" evidence="2">
    <location>
        <begin position="58"/>
        <end position="131"/>
    </location>
</feature>
<evidence type="ECO:0000256" key="1">
    <source>
        <dbReference type="SAM" id="Phobius"/>
    </source>
</evidence>
<dbReference type="Proteomes" id="UP000184035">
    <property type="component" value="Unassembled WGS sequence"/>
</dbReference>
<evidence type="ECO:0000259" key="2">
    <source>
        <dbReference type="Pfam" id="PF14242"/>
    </source>
</evidence>
<keyword evidence="1" id="KW-1133">Transmembrane helix</keyword>
<reference evidence="3 4" key="1">
    <citation type="submission" date="2016-11" db="EMBL/GenBank/DDBJ databases">
        <authorList>
            <person name="Jaros S."/>
            <person name="Januszkiewicz K."/>
            <person name="Wedrychowicz H."/>
        </authorList>
    </citation>
    <scope>NUCLEOTIDE SEQUENCE [LARGE SCALE GENOMIC DNA]</scope>
    <source>
        <strain evidence="3 4">DSM 2631</strain>
    </source>
</reference>
<evidence type="ECO:0000313" key="4">
    <source>
        <dbReference type="Proteomes" id="UP000184035"/>
    </source>
</evidence>
<proteinExistence type="predicted"/>
<keyword evidence="4" id="KW-1185">Reference proteome</keyword>
<dbReference type="RefSeq" id="WP_072897368.1">
    <property type="nucleotide sequence ID" value="NZ_FQVM01000030.1"/>
</dbReference>
<dbReference type="InterPro" id="IPR009060">
    <property type="entry name" value="UBA-like_sf"/>
</dbReference>
<dbReference type="OrthoDB" id="129626at2"/>
<dbReference type="Gene3D" id="1.10.8.10">
    <property type="entry name" value="DNA helicase RuvA subunit, C-terminal domain"/>
    <property type="match status" value="1"/>
</dbReference>
<keyword evidence="1" id="KW-0812">Transmembrane</keyword>
<protein>
    <recommendedName>
        <fullName evidence="2">DUF4342 domain-containing protein</fullName>
    </recommendedName>
</protein>
<dbReference type="STRING" id="1533.SAMN05443638_13016"/>
<gene>
    <name evidence="3" type="ORF">SAMN05443638_13016</name>
</gene>
<name>A0A1M4YNY6_9CLOT</name>
<sequence length="205" mass="23190">MNEITLEKVEQIIERTGLSYAEAKEALEENNGDVLETLIYLEKKFEEEKKERFNFNLEEKYETIDEFKKWLSDIIKKGNISRIKIKKDEKVLVDVPVNAGIAAGVIAVILTPLLAVGVITAVATKITIEVTEEDGTVHVVNKIIKETANDVKEKTVGFAGTVKDKLNKIKNNSKVNENEDSKHAEDESVYSYTVNFDEIDKEEQK</sequence>
<dbReference type="InterPro" id="IPR025642">
    <property type="entry name" value="DUF4342"/>
</dbReference>
<dbReference type="CDD" id="cd14360">
    <property type="entry name" value="UBA_NAC_like_bac"/>
    <property type="match status" value="1"/>
</dbReference>
<dbReference type="Pfam" id="PF14242">
    <property type="entry name" value="DUF4342"/>
    <property type="match status" value="1"/>
</dbReference>
<keyword evidence="1" id="KW-0472">Membrane</keyword>
<dbReference type="AlphaFoldDB" id="A0A1M4YNY6"/>
<dbReference type="SUPFAM" id="SSF46934">
    <property type="entry name" value="UBA-like"/>
    <property type="match status" value="1"/>
</dbReference>
<organism evidence="3 4">
    <name type="scientific">Clostridium fallax</name>
    <dbReference type="NCBI Taxonomy" id="1533"/>
    <lineage>
        <taxon>Bacteria</taxon>
        <taxon>Bacillati</taxon>
        <taxon>Bacillota</taxon>
        <taxon>Clostridia</taxon>
        <taxon>Eubacteriales</taxon>
        <taxon>Clostridiaceae</taxon>
        <taxon>Clostridium</taxon>
    </lineage>
</organism>
<dbReference type="EMBL" id="FQVM01000030">
    <property type="protein sequence ID" value="SHF07514.1"/>
    <property type="molecule type" value="Genomic_DNA"/>
</dbReference>
<accession>A0A1M4YNY6</accession>
<feature type="transmembrane region" description="Helical" evidence="1">
    <location>
        <begin position="91"/>
        <end position="119"/>
    </location>
</feature>